<feature type="domain" description="ABC transporter" evidence="4">
    <location>
        <begin position="32"/>
        <end position="261"/>
    </location>
</feature>
<dbReference type="PANTHER" id="PTHR42788">
    <property type="entry name" value="TAURINE IMPORT ATP-BINDING PROTEIN-RELATED"/>
    <property type="match status" value="1"/>
</dbReference>
<accession>A0A2Z5FWJ2</accession>
<dbReference type="Gene3D" id="3.40.50.300">
    <property type="entry name" value="P-loop containing nucleotide triphosphate hydrolases"/>
    <property type="match status" value="1"/>
</dbReference>
<dbReference type="SMART" id="SM00382">
    <property type="entry name" value="AAA"/>
    <property type="match status" value="1"/>
</dbReference>
<keyword evidence="2" id="KW-0547">Nucleotide-binding</keyword>
<sequence>MLASEVVLLEVFGELMSTTEFVGVSRSVATKLRTEKLGMVFERDGKRISVLEDIDLEVSDGEFVCLVGPSGCGKSTLLNALAGFLAPTSGTISIDGEAVRGPDPRRILVFQERGVFPWLTVEGNIGFGLSKLSRAERKERIAHYVQMVRLQGFENSYPSDLSGGMKQRVQVARALAVNPDILYLDEPFGALDSITRLIMRGELLRIWQTEQRTIFFVTHDIDEAVQLADRVVVLSSRPARVQDILKIDIPHPRNISSPRYLQLRDDLMKQIGLAYDL</sequence>
<dbReference type="GO" id="GO:0005524">
    <property type="term" value="F:ATP binding"/>
    <property type="evidence" value="ECO:0007669"/>
    <property type="project" value="UniProtKB-KW"/>
</dbReference>
<dbReference type="PANTHER" id="PTHR42788:SF13">
    <property type="entry name" value="ALIPHATIC SULFONATES IMPORT ATP-BINDING PROTEIN SSUB"/>
    <property type="match status" value="1"/>
</dbReference>
<keyword evidence="3" id="KW-0067">ATP-binding</keyword>
<dbReference type="SUPFAM" id="SSF52540">
    <property type="entry name" value="P-loop containing nucleoside triphosphate hydrolases"/>
    <property type="match status" value="1"/>
</dbReference>
<dbReference type="Pfam" id="PF00005">
    <property type="entry name" value="ABC_tran"/>
    <property type="match status" value="1"/>
</dbReference>
<dbReference type="InterPro" id="IPR003439">
    <property type="entry name" value="ABC_transporter-like_ATP-bd"/>
</dbReference>
<name>A0A2Z5FWJ2_9BACT</name>
<dbReference type="PROSITE" id="PS50893">
    <property type="entry name" value="ABC_TRANSPORTER_2"/>
    <property type="match status" value="1"/>
</dbReference>
<dbReference type="PROSITE" id="PS00211">
    <property type="entry name" value="ABC_TRANSPORTER_1"/>
    <property type="match status" value="1"/>
</dbReference>
<dbReference type="GO" id="GO:0016887">
    <property type="term" value="F:ATP hydrolysis activity"/>
    <property type="evidence" value="ECO:0007669"/>
    <property type="project" value="InterPro"/>
</dbReference>
<dbReference type="KEGG" id="abas:ACPOL_1911"/>
<dbReference type="InterPro" id="IPR003593">
    <property type="entry name" value="AAA+_ATPase"/>
</dbReference>
<dbReference type="EMBL" id="CP030840">
    <property type="protein sequence ID" value="AXC11249.1"/>
    <property type="molecule type" value="Genomic_DNA"/>
</dbReference>
<evidence type="ECO:0000256" key="1">
    <source>
        <dbReference type="ARBA" id="ARBA00022448"/>
    </source>
</evidence>
<dbReference type="InterPro" id="IPR050166">
    <property type="entry name" value="ABC_transporter_ATP-bind"/>
</dbReference>
<dbReference type="AlphaFoldDB" id="A0A2Z5FWJ2"/>
<evidence type="ECO:0000313" key="5">
    <source>
        <dbReference type="EMBL" id="AXC11249.1"/>
    </source>
</evidence>
<organism evidence="5 6">
    <name type="scientific">Acidisarcina polymorpha</name>
    <dbReference type="NCBI Taxonomy" id="2211140"/>
    <lineage>
        <taxon>Bacteria</taxon>
        <taxon>Pseudomonadati</taxon>
        <taxon>Acidobacteriota</taxon>
        <taxon>Terriglobia</taxon>
        <taxon>Terriglobales</taxon>
        <taxon>Acidobacteriaceae</taxon>
        <taxon>Acidisarcina</taxon>
    </lineage>
</organism>
<dbReference type="InterPro" id="IPR017871">
    <property type="entry name" value="ABC_transporter-like_CS"/>
</dbReference>
<dbReference type="Proteomes" id="UP000253606">
    <property type="component" value="Chromosome"/>
</dbReference>
<keyword evidence="6" id="KW-1185">Reference proteome</keyword>
<evidence type="ECO:0000259" key="4">
    <source>
        <dbReference type="PROSITE" id="PS50893"/>
    </source>
</evidence>
<evidence type="ECO:0000313" key="6">
    <source>
        <dbReference type="Proteomes" id="UP000253606"/>
    </source>
</evidence>
<protein>
    <submittedName>
        <fullName evidence="5">ABC-type probable sulfate transporter, ATPase component</fullName>
    </submittedName>
</protein>
<dbReference type="CDD" id="cd03293">
    <property type="entry name" value="ABC_NrtD_SsuB_transporters"/>
    <property type="match status" value="1"/>
</dbReference>
<keyword evidence="1" id="KW-0813">Transport</keyword>
<dbReference type="InterPro" id="IPR027417">
    <property type="entry name" value="P-loop_NTPase"/>
</dbReference>
<gene>
    <name evidence="5" type="ORF">ACPOL_1911</name>
</gene>
<proteinExistence type="predicted"/>
<evidence type="ECO:0000256" key="2">
    <source>
        <dbReference type="ARBA" id="ARBA00022741"/>
    </source>
</evidence>
<reference evidence="5 6" key="1">
    <citation type="journal article" date="2018" name="Front. Microbiol.">
        <title>Hydrolytic Capabilities as a Key to Environmental Success: Chitinolytic and Cellulolytic Acidobacteria From Acidic Sub-arctic Soils and Boreal Peatlands.</title>
        <authorList>
            <person name="Belova S.E."/>
            <person name="Ravin N.V."/>
            <person name="Pankratov T.A."/>
            <person name="Rakitin A.L."/>
            <person name="Ivanova A.A."/>
            <person name="Beletsky A.V."/>
            <person name="Mardanov A.V."/>
            <person name="Sinninghe Damste J.S."/>
            <person name="Dedysh S.N."/>
        </authorList>
    </citation>
    <scope>NUCLEOTIDE SEQUENCE [LARGE SCALE GENOMIC DNA]</scope>
    <source>
        <strain evidence="5 6">SBC82</strain>
    </source>
</reference>
<evidence type="ECO:0000256" key="3">
    <source>
        <dbReference type="ARBA" id="ARBA00022840"/>
    </source>
</evidence>